<dbReference type="Proteomes" id="UP000596929">
    <property type="component" value="Unassembled WGS sequence"/>
</dbReference>
<keyword evidence="2 5" id="KW-0812">Transmembrane</keyword>
<feature type="transmembrane region" description="Helical" evidence="5">
    <location>
        <begin position="12"/>
        <end position="35"/>
    </location>
</feature>
<evidence type="ECO:0000256" key="4">
    <source>
        <dbReference type="ARBA" id="ARBA00023136"/>
    </source>
</evidence>
<evidence type="ECO:0000256" key="2">
    <source>
        <dbReference type="ARBA" id="ARBA00022692"/>
    </source>
</evidence>
<comment type="subcellular location">
    <subcellularLocation>
        <location evidence="1">Membrane</location>
        <topology evidence="1">Multi-pass membrane protein</topology>
    </subcellularLocation>
</comment>
<comment type="caution">
    <text evidence="6">The sequence shown here is derived from an EMBL/GenBank/DDBJ whole genome shotgun (WGS) entry which is preliminary data.</text>
</comment>
<name>A0ABR7DI15_9CLOT</name>
<feature type="transmembrane region" description="Helical" evidence="5">
    <location>
        <begin position="141"/>
        <end position="166"/>
    </location>
</feature>
<accession>A0ABR7DI15</accession>
<dbReference type="InterPro" id="IPR001807">
    <property type="entry name" value="ClC"/>
</dbReference>
<dbReference type="PRINTS" id="PR00762">
    <property type="entry name" value="CLCHANNEL"/>
</dbReference>
<dbReference type="SUPFAM" id="SSF81340">
    <property type="entry name" value="Clc chloride channel"/>
    <property type="match status" value="1"/>
</dbReference>
<organism evidence="6 7">
    <name type="scientific">Clostridium hominis</name>
    <dbReference type="NCBI Taxonomy" id="2763036"/>
    <lineage>
        <taxon>Bacteria</taxon>
        <taxon>Bacillati</taxon>
        <taxon>Bacillota</taxon>
        <taxon>Clostridia</taxon>
        <taxon>Eubacteriales</taxon>
        <taxon>Clostridiaceae</taxon>
        <taxon>Clostridium</taxon>
    </lineage>
</organism>
<dbReference type="InterPro" id="IPR014743">
    <property type="entry name" value="Cl-channel_core"/>
</dbReference>
<dbReference type="Pfam" id="PF00654">
    <property type="entry name" value="Voltage_CLC"/>
    <property type="match status" value="1"/>
</dbReference>
<feature type="transmembrane region" description="Helical" evidence="5">
    <location>
        <begin position="370"/>
        <end position="391"/>
    </location>
</feature>
<keyword evidence="4 5" id="KW-0472">Membrane</keyword>
<dbReference type="PANTHER" id="PTHR43427">
    <property type="entry name" value="CHLORIDE CHANNEL PROTEIN CLC-E"/>
    <property type="match status" value="1"/>
</dbReference>
<reference evidence="6 7" key="1">
    <citation type="submission" date="2020-08" db="EMBL/GenBank/DDBJ databases">
        <title>Genome public.</title>
        <authorList>
            <person name="Liu C."/>
            <person name="Sun Q."/>
        </authorList>
    </citation>
    <scope>NUCLEOTIDE SEQUENCE [LARGE SCALE GENOMIC DNA]</scope>
    <source>
        <strain evidence="6 7">NSJ-6</strain>
    </source>
</reference>
<evidence type="ECO:0000313" key="7">
    <source>
        <dbReference type="Proteomes" id="UP000596929"/>
    </source>
</evidence>
<dbReference type="EMBL" id="JACOOO010000047">
    <property type="protein sequence ID" value="MBC5631003.1"/>
    <property type="molecule type" value="Genomic_DNA"/>
</dbReference>
<dbReference type="InterPro" id="IPR050368">
    <property type="entry name" value="ClC-type_chloride_channel"/>
</dbReference>
<sequence length="399" mass="42888">MYGVTKMKSIKILKLTFIAVIIGLLSGISIGVFLILLEKAIYLNLNYYNLIWMLPISGVLMTFLYKKFGGNSSKGNNIIIENINGSTEEIKFIMAPLVFVGTVLTHLFGGSVGREGTGVQIGGTIGNYLCKMINKNQDKKILLISGVAAGFSSVFGTPLTGTVFALEVSYIGSLSYDSMLPAITAAIVGDRVVRFLGVKHTHFNIPPVEPFMFTNILRIIALAICFGLASKLFIDMTKLFKYVLGKYISNNYLKIFVGGSLMMIATLIIGNRMYNNLSLGLLTDAFIKEVPNFAFLIKLVLTTLCLGAGYQGGEVTPLFVIGATLGSTLSNIFGVPRSVAAALGLVGVFAGATNAPIACFIMYLELFGSVNIVFAMSVCIISVIISGKGGIYSSQLWVE</sequence>
<feature type="transmembrane region" description="Helical" evidence="5">
    <location>
        <begin position="216"/>
        <end position="234"/>
    </location>
</feature>
<feature type="transmembrane region" description="Helical" evidence="5">
    <location>
        <begin position="255"/>
        <end position="273"/>
    </location>
</feature>
<dbReference type="Gene3D" id="1.10.3080.10">
    <property type="entry name" value="Clc chloride channel"/>
    <property type="match status" value="1"/>
</dbReference>
<feature type="transmembrane region" description="Helical" evidence="5">
    <location>
        <begin position="317"/>
        <end position="335"/>
    </location>
</feature>
<feature type="transmembrane region" description="Helical" evidence="5">
    <location>
        <begin position="341"/>
        <end position="363"/>
    </location>
</feature>
<keyword evidence="7" id="KW-1185">Reference proteome</keyword>
<feature type="transmembrane region" description="Helical" evidence="5">
    <location>
        <begin position="47"/>
        <end position="65"/>
    </location>
</feature>
<evidence type="ECO:0000256" key="5">
    <source>
        <dbReference type="SAM" id="Phobius"/>
    </source>
</evidence>
<proteinExistence type="predicted"/>
<evidence type="ECO:0000256" key="1">
    <source>
        <dbReference type="ARBA" id="ARBA00004141"/>
    </source>
</evidence>
<dbReference type="PANTHER" id="PTHR43427:SF12">
    <property type="entry name" value="CHLORIDE TRANSPORTER"/>
    <property type="match status" value="1"/>
</dbReference>
<evidence type="ECO:0000256" key="3">
    <source>
        <dbReference type="ARBA" id="ARBA00022989"/>
    </source>
</evidence>
<gene>
    <name evidence="6" type="ORF">H8S20_19440</name>
</gene>
<keyword evidence="3 5" id="KW-1133">Transmembrane helix</keyword>
<protein>
    <submittedName>
        <fullName evidence="6">Chloride channel protein</fullName>
    </submittedName>
</protein>
<evidence type="ECO:0000313" key="6">
    <source>
        <dbReference type="EMBL" id="MBC5631003.1"/>
    </source>
</evidence>